<keyword evidence="4 7" id="KW-1133">Transmembrane helix</keyword>
<dbReference type="PANTHER" id="PTHR15191">
    <property type="entry name" value="PROTEIN CBG20567"/>
    <property type="match status" value="1"/>
</dbReference>
<dbReference type="RefSeq" id="XP_020829058.1">
    <property type="nucleotide sequence ID" value="XM_020973399.1"/>
</dbReference>
<keyword evidence="5 7" id="KW-0472">Membrane</keyword>
<dbReference type="PANTHER" id="PTHR15191:SF14">
    <property type="entry name" value="PITUITARY TUMOR-TRANSFORMING GENE 1 PROTEIN-INTERACTING PROTEIN"/>
    <property type="match status" value="1"/>
</dbReference>
<evidence type="ECO:0000256" key="4">
    <source>
        <dbReference type="ARBA" id="ARBA00022989"/>
    </source>
</evidence>
<comment type="subcellular location">
    <subcellularLocation>
        <location evidence="1">Membrane</location>
        <topology evidence="1">Single-pass type I membrane protein</topology>
    </subcellularLocation>
</comment>
<feature type="transmembrane region" description="Helical" evidence="7">
    <location>
        <begin position="237"/>
        <end position="261"/>
    </location>
</feature>
<dbReference type="AlphaFoldDB" id="A0A6P5J6Q6"/>
<sequence length="319" mass="35117">MTHVVLGSKAGIRLSGLVADTAWQGAPFSPQSRTHPTHRFLMPSACAPEARAPGLPVHSLFVRELVSCPGAFLWLGHSASLRTDKVRDPSVNQELPKSTEGRLVVVSGFRVWRLRGDAPAGPAHGPAPRLPTAEAAERLLMEPRGPARAALLGPLLLLLLPLLLPQSGPAVSAQSAATTCSQSSNQSCTECLKNVSCFWCYTNNACLDYPVRKILPPSSLCPLSSARWGVCWVNFEALIIAMSVVGGALILGITICCCCCCRKKRNHRSDKEEERAAREREERKVRQEERRAEMKSRHEEIRKKYGLFKEQNPYARFEN</sequence>
<evidence type="ECO:0000313" key="9">
    <source>
        <dbReference type="RefSeq" id="XP_020829058.1"/>
    </source>
</evidence>
<dbReference type="GO" id="GO:0016020">
    <property type="term" value="C:membrane"/>
    <property type="evidence" value="ECO:0007669"/>
    <property type="project" value="UniProtKB-SubCell"/>
</dbReference>
<evidence type="ECO:0000256" key="6">
    <source>
        <dbReference type="SAM" id="MobiDB-lite"/>
    </source>
</evidence>
<accession>A0A6P5J6Q6</accession>
<dbReference type="InterPro" id="IPR052304">
    <property type="entry name" value="PTTG1IP"/>
</dbReference>
<evidence type="ECO:0000256" key="5">
    <source>
        <dbReference type="ARBA" id="ARBA00023136"/>
    </source>
</evidence>
<keyword evidence="8" id="KW-1185">Reference proteome</keyword>
<gene>
    <name evidence="9" type="primary">PTTG1IP</name>
</gene>
<proteinExistence type="predicted"/>
<dbReference type="GO" id="GO:0006606">
    <property type="term" value="P:protein import into nucleus"/>
    <property type="evidence" value="ECO:0007669"/>
    <property type="project" value="TreeGrafter"/>
</dbReference>
<evidence type="ECO:0000256" key="3">
    <source>
        <dbReference type="ARBA" id="ARBA00022729"/>
    </source>
</evidence>
<evidence type="ECO:0000256" key="7">
    <source>
        <dbReference type="SAM" id="Phobius"/>
    </source>
</evidence>
<evidence type="ECO:0000256" key="2">
    <source>
        <dbReference type="ARBA" id="ARBA00022692"/>
    </source>
</evidence>
<dbReference type="CTD" id="754"/>
<name>A0A6P5J6Q6_PHACI</name>
<organism evidence="8 9">
    <name type="scientific">Phascolarctos cinereus</name>
    <name type="common">Koala</name>
    <dbReference type="NCBI Taxonomy" id="38626"/>
    <lineage>
        <taxon>Eukaryota</taxon>
        <taxon>Metazoa</taxon>
        <taxon>Chordata</taxon>
        <taxon>Craniata</taxon>
        <taxon>Vertebrata</taxon>
        <taxon>Euteleostomi</taxon>
        <taxon>Mammalia</taxon>
        <taxon>Metatheria</taxon>
        <taxon>Diprotodontia</taxon>
        <taxon>Phascolarctidae</taxon>
        <taxon>Phascolarctos</taxon>
    </lineage>
</organism>
<dbReference type="GeneID" id="110198857"/>
<dbReference type="KEGG" id="pcw:110198857"/>
<evidence type="ECO:0000256" key="1">
    <source>
        <dbReference type="ARBA" id="ARBA00004479"/>
    </source>
</evidence>
<dbReference type="InParanoid" id="A0A6P5J6Q6"/>
<dbReference type="GO" id="GO:0005634">
    <property type="term" value="C:nucleus"/>
    <property type="evidence" value="ECO:0007669"/>
    <property type="project" value="TreeGrafter"/>
</dbReference>
<protein>
    <submittedName>
        <fullName evidence="9">Pituitary tumor-transforming gene 1 protein-interacting protein</fullName>
    </submittedName>
</protein>
<keyword evidence="3" id="KW-0732">Signal</keyword>
<keyword evidence="2 7" id="KW-0812">Transmembrane</keyword>
<evidence type="ECO:0000313" key="8">
    <source>
        <dbReference type="Proteomes" id="UP000515140"/>
    </source>
</evidence>
<feature type="region of interest" description="Disordered" evidence="6">
    <location>
        <begin position="271"/>
        <end position="297"/>
    </location>
</feature>
<dbReference type="GO" id="GO:0005737">
    <property type="term" value="C:cytoplasm"/>
    <property type="evidence" value="ECO:0007669"/>
    <property type="project" value="TreeGrafter"/>
</dbReference>
<dbReference type="Proteomes" id="UP000515140">
    <property type="component" value="Unplaced"/>
</dbReference>
<reference evidence="9" key="1">
    <citation type="submission" date="2025-08" db="UniProtKB">
        <authorList>
            <consortium name="RefSeq"/>
        </authorList>
    </citation>
    <scope>IDENTIFICATION</scope>
    <source>
        <tissue evidence="9">Spleen</tissue>
    </source>
</reference>